<sequence>MQAAFPAITPRLTHARARWRIKLTYWWRHGRWPDLDDPRTFTELVQARKLAGANAAMARMADKVAAKAIVAAQLGSDWLIPTLWHGTELPDRPVWPTPFVVKARHGCNQTTFVLNDAADWDAARARGKRWMASDYGYWLDEDLYARIPRGLIVEPFMGPPPALPIDYKFYVFAGRVEYVQVHLGRGGRHRWILLDRNWHRVSAASADPDPVAPASLARMIVAAEVLAKATDFLRVDLYEIGGRPLFGEMTFYPGSGLDRFDPVALDHRLGAHWLRALAQEPERAAA</sequence>
<organism evidence="1 2">
    <name type="scientific">Sphingomonas psychrolutea</name>
    <dbReference type="NCBI Taxonomy" id="1259676"/>
    <lineage>
        <taxon>Bacteria</taxon>
        <taxon>Pseudomonadati</taxon>
        <taxon>Pseudomonadota</taxon>
        <taxon>Alphaproteobacteria</taxon>
        <taxon>Sphingomonadales</taxon>
        <taxon>Sphingomonadaceae</taxon>
        <taxon>Sphingomonas</taxon>
    </lineage>
</organism>
<evidence type="ECO:0000313" key="1">
    <source>
        <dbReference type="EMBL" id="GGA54620.1"/>
    </source>
</evidence>
<reference evidence="2" key="1">
    <citation type="journal article" date="2019" name="Int. J. Syst. Evol. Microbiol.">
        <title>The Global Catalogue of Microorganisms (GCM) 10K type strain sequencing project: providing services to taxonomists for standard genome sequencing and annotation.</title>
        <authorList>
            <consortium name="The Broad Institute Genomics Platform"/>
            <consortium name="The Broad Institute Genome Sequencing Center for Infectious Disease"/>
            <person name="Wu L."/>
            <person name="Ma J."/>
        </authorList>
    </citation>
    <scope>NUCLEOTIDE SEQUENCE [LARGE SCALE GENOMIC DNA]</scope>
    <source>
        <strain evidence="2">CGMCC 1.10106</strain>
    </source>
</reference>
<evidence type="ECO:0000313" key="2">
    <source>
        <dbReference type="Proteomes" id="UP000618591"/>
    </source>
</evidence>
<accession>A0ABQ1H1G6</accession>
<keyword evidence="2" id="KW-1185">Reference proteome</keyword>
<dbReference type="SUPFAM" id="SSF56059">
    <property type="entry name" value="Glutathione synthetase ATP-binding domain-like"/>
    <property type="match status" value="1"/>
</dbReference>
<dbReference type="InterPro" id="IPR029465">
    <property type="entry name" value="ATPgrasp_TupA"/>
</dbReference>
<gene>
    <name evidence="1" type="ORF">GCM10011395_26290</name>
</gene>
<proteinExistence type="predicted"/>
<protein>
    <submittedName>
        <fullName evidence="1">Glycosyl transferase</fullName>
    </submittedName>
</protein>
<dbReference type="Proteomes" id="UP000618591">
    <property type="component" value="Unassembled WGS sequence"/>
</dbReference>
<dbReference type="Pfam" id="PF14305">
    <property type="entry name" value="ATPgrasp_TupA"/>
    <property type="match status" value="1"/>
</dbReference>
<keyword evidence="1" id="KW-0808">Transferase</keyword>
<dbReference type="EMBL" id="BMDW01000017">
    <property type="protein sequence ID" value="GGA54620.1"/>
    <property type="molecule type" value="Genomic_DNA"/>
</dbReference>
<comment type="caution">
    <text evidence="1">The sequence shown here is derived from an EMBL/GenBank/DDBJ whole genome shotgun (WGS) entry which is preliminary data.</text>
</comment>
<dbReference type="RefSeq" id="WP_188448223.1">
    <property type="nucleotide sequence ID" value="NZ_BMDW01000017.1"/>
</dbReference>
<name>A0ABQ1H1G6_9SPHN</name>
<dbReference type="GO" id="GO:0016740">
    <property type="term" value="F:transferase activity"/>
    <property type="evidence" value="ECO:0007669"/>
    <property type="project" value="UniProtKB-KW"/>
</dbReference>